<dbReference type="Gene3D" id="3.40.630.10">
    <property type="entry name" value="Zn peptidases"/>
    <property type="match status" value="1"/>
</dbReference>
<feature type="domain" description="Peptidase M20 dimerisation" evidence="1">
    <location>
        <begin position="188"/>
        <end position="282"/>
    </location>
</feature>
<dbReference type="InterPro" id="IPR017439">
    <property type="entry name" value="Amidohydrolase"/>
</dbReference>
<keyword evidence="3" id="KW-1185">Reference proteome</keyword>
<dbReference type="PIRSF" id="PIRSF005962">
    <property type="entry name" value="Pept_M20D_amidohydro"/>
    <property type="match status" value="1"/>
</dbReference>
<evidence type="ECO:0000259" key="1">
    <source>
        <dbReference type="Pfam" id="PF07687"/>
    </source>
</evidence>
<dbReference type="PANTHER" id="PTHR11014:SF63">
    <property type="entry name" value="METALLOPEPTIDASE, PUTATIVE (AFU_ORTHOLOGUE AFUA_6G09600)-RELATED"/>
    <property type="match status" value="1"/>
</dbReference>
<protein>
    <submittedName>
        <fullName evidence="2">Amidohydrolase</fullName>
    </submittedName>
</protein>
<dbReference type="InterPro" id="IPR002933">
    <property type="entry name" value="Peptidase_M20"/>
</dbReference>
<dbReference type="PANTHER" id="PTHR11014">
    <property type="entry name" value="PEPTIDASE M20 FAMILY MEMBER"/>
    <property type="match status" value="1"/>
</dbReference>
<organism evidence="2 3">
    <name type="scientific">Suilimivivens aceti</name>
    <dbReference type="NCBI Taxonomy" id="2981774"/>
    <lineage>
        <taxon>Bacteria</taxon>
        <taxon>Bacillati</taxon>
        <taxon>Bacillota</taxon>
        <taxon>Clostridia</taxon>
        <taxon>Lachnospirales</taxon>
        <taxon>Lachnospiraceae</taxon>
        <taxon>Suilimivivens</taxon>
    </lineage>
</organism>
<sequence>MEGKELEKEGLQLGHELQEAFFWFHRHPELSYEEYQTTEKIREFLTEHGIGIMDSELETGLIAVIHGERGGAVRALRCDIDALPILEESGVPYASEIKGKMHACGHDFHITAGLGCAVLLQQNRKALAGTVKIIFQPAEESARGAEKITETDLIDDVELIWGFHADPTNPVGTIGIREGYVAAAADRFLIKITGKGCHGAHPDTGIDPIPAAAAMVQAFQTVVTRNSDAFHPTLISVTRIEAGNTWNVVPETAELEGTVRTMNREDRVLFERRLREITEMTAKAYGASAEFQWYPGSPAVVNDPAMAGAAEETAKKQSFLIVPEESSMGGDDFSFYEEKRPGCYIKIGTGVGEAIHQPGFKVDPEILLPAAEYLMALFMENE</sequence>
<dbReference type="InterPro" id="IPR011650">
    <property type="entry name" value="Peptidase_M20_dimer"/>
</dbReference>
<evidence type="ECO:0000313" key="2">
    <source>
        <dbReference type="EMBL" id="MCU6745596.1"/>
    </source>
</evidence>
<name>A0ABT2T6I8_9FIRM</name>
<dbReference type="Gene3D" id="3.30.70.360">
    <property type="match status" value="1"/>
</dbReference>
<dbReference type="SUPFAM" id="SSF55031">
    <property type="entry name" value="Bacterial exopeptidase dimerisation domain"/>
    <property type="match status" value="1"/>
</dbReference>
<evidence type="ECO:0000313" key="3">
    <source>
        <dbReference type="Proteomes" id="UP001652432"/>
    </source>
</evidence>
<reference evidence="2 3" key="1">
    <citation type="journal article" date="2021" name="ISME Commun">
        <title>Automated analysis of genomic sequences facilitates high-throughput and comprehensive description of bacteria.</title>
        <authorList>
            <person name="Hitch T.C.A."/>
        </authorList>
    </citation>
    <scope>NUCLEOTIDE SEQUENCE [LARGE SCALE GENOMIC DNA]</scope>
    <source>
        <strain evidence="2 3">Sanger_18</strain>
    </source>
</reference>
<dbReference type="NCBIfam" id="TIGR01891">
    <property type="entry name" value="amidohydrolases"/>
    <property type="match status" value="1"/>
</dbReference>
<dbReference type="EMBL" id="JAOQKJ010000014">
    <property type="protein sequence ID" value="MCU6745596.1"/>
    <property type="molecule type" value="Genomic_DNA"/>
</dbReference>
<gene>
    <name evidence="2" type="ORF">OCV77_14065</name>
</gene>
<proteinExistence type="predicted"/>
<accession>A0ABT2T6I8</accession>
<dbReference type="InterPro" id="IPR036264">
    <property type="entry name" value="Bact_exopeptidase_dim_dom"/>
</dbReference>
<dbReference type="Pfam" id="PF07687">
    <property type="entry name" value="M20_dimer"/>
    <property type="match status" value="1"/>
</dbReference>
<comment type="caution">
    <text evidence="2">The sequence shown here is derived from an EMBL/GenBank/DDBJ whole genome shotgun (WGS) entry which is preliminary data.</text>
</comment>
<dbReference type="RefSeq" id="WP_262575622.1">
    <property type="nucleotide sequence ID" value="NZ_JAOQKJ010000014.1"/>
</dbReference>
<dbReference type="Pfam" id="PF01546">
    <property type="entry name" value="Peptidase_M20"/>
    <property type="match status" value="1"/>
</dbReference>
<dbReference type="Proteomes" id="UP001652432">
    <property type="component" value="Unassembled WGS sequence"/>
</dbReference>
<dbReference type="SUPFAM" id="SSF53187">
    <property type="entry name" value="Zn-dependent exopeptidases"/>
    <property type="match status" value="1"/>
</dbReference>